<dbReference type="PANTHER" id="PTHR44809">
    <property type="match status" value="1"/>
</dbReference>
<keyword evidence="2" id="KW-0175">Coiled coil</keyword>
<dbReference type="Gene3D" id="1.25.40.10">
    <property type="entry name" value="Tetratricopeptide repeat domain"/>
    <property type="match status" value="3"/>
</dbReference>
<comment type="caution">
    <text evidence="3">The sequence shown here is derived from an EMBL/GenBank/DDBJ whole genome shotgun (WGS) entry which is preliminary data.</text>
</comment>
<feature type="repeat" description="TPR" evidence="1">
    <location>
        <begin position="266"/>
        <end position="299"/>
    </location>
</feature>
<feature type="repeat" description="TPR" evidence="1">
    <location>
        <begin position="368"/>
        <end position="401"/>
    </location>
</feature>
<keyword evidence="1" id="KW-0802">TPR repeat</keyword>
<dbReference type="Proteomes" id="UP000054937">
    <property type="component" value="Unassembled WGS sequence"/>
</dbReference>
<feature type="repeat" description="TPR" evidence="1">
    <location>
        <begin position="198"/>
        <end position="231"/>
    </location>
</feature>
<dbReference type="InParanoid" id="A0A0V0QCJ7"/>
<dbReference type="PANTHER" id="PTHR44809:SF1">
    <property type="entry name" value="PROTEIN O-MANNOSYL-TRANSFERASE TMTC1"/>
    <property type="match status" value="1"/>
</dbReference>
<evidence type="ECO:0000256" key="1">
    <source>
        <dbReference type="PROSITE-ProRule" id="PRU00339"/>
    </source>
</evidence>
<evidence type="ECO:0000256" key="2">
    <source>
        <dbReference type="SAM" id="Coils"/>
    </source>
</evidence>
<dbReference type="PROSITE" id="PS50293">
    <property type="entry name" value="TPR_REGION"/>
    <property type="match status" value="1"/>
</dbReference>
<feature type="repeat" description="TPR" evidence="1">
    <location>
        <begin position="300"/>
        <end position="333"/>
    </location>
</feature>
<dbReference type="EMBL" id="LDAU01000202">
    <property type="protein sequence ID" value="KRW99928.1"/>
    <property type="molecule type" value="Genomic_DNA"/>
</dbReference>
<gene>
    <name evidence="3" type="ORF">PPERSA_12604</name>
</gene>
<dbReference type="SMART" id="SM00028">
    <property type="entry name" value="TPR"/>
    <property type="match status" value="6"/>
</dbReference>
<name>A0A0V0QCJ7_PSEPJ</name>
<evidence type="ECO:0000313" key="4">
    <source>
        <dbReference type="Proteomes" id="UP000054937"/>
    </source>
</evidence>
<reference evidence="3 4" key="1">
    <citation type="journal article" date="2015" name="Sci. Rep.">
        <title>Genome of the facultative scuticociliatosis pathogen Pseudocohnilembus persalinus provides insight into its virulence through horizontal gene transfer.</title>
        <authorList>
            <person name="Xiong J."/>
            <person name="Wang G."/>
            <person name="Cheng J."/>
            <person name="Tian M."/>
            <person name="Pan X."/>
            <person name="Warren A."/>
            <person name="Jiang C."/>
            <person name="Yuan D."/>
            <person name="Miao W."/>
        </authorList>
    </citation>
    <scope>NUCLEOTIDE SEQUENCE [LARGE SCALE GENOMIC DNA]</scope>
    <source>
        <strain evidence="3">36N120E</strain>
    </source>
</reference>
<dbReference type="Pfam" id="PF13431">
    <property type="entry name" value="TPR_17"/>
    <property type="match status" value="1"/>
</dbReference>
<dbReference type="PROSITE" id="PS50005">
    <property type="entry name" value="TPR"/>
    <property type="match status" value="6"/>
</dbReference>
<dbReference type="Pfam" id="PF13432">
    <property type="entry name" value="TPR_16"/>
    <property type="match status" value="1"/>
</dbReference>
<protein>
    <submittedName>
        <fullName evidence="3">Uncharacterized protein</fullName>
    </submittedName>
</protein>
<feature type="coiled-coil region" evidence="2">
    <location>
        <begin position="41"/>
        <end position="71"/>
    </location>
</feature>
<evidence type="ECO:0000313" key="3">
    <source>
        <dbReference type="EMBL" id="KRW99928.1"/>
    </source>
</evidence>
<dbReference type="Pfam" id="PF13181">
    <property type="entry name" value="TPR_8"/>
    <property type="match status" value="1"/>
</dbReference>
<dbReference type="AlphaFoldDB" id="A0A0V0QCJ7"/>
<feature type="repeat" description="TPR" evidence="1">
    <location>
        <begin position="334"/>
        <end position="367"/>
    </location>
</feature>
<dbReference type="Pfam" id="PF00515">
    <property type="entry name" value="TPR_1"/>
    <property type="match status" value="1"/>
</dbReference>
<dbReference type="SUPFAM" id="SSF48452">
    <property type="entry name" value="TPR-like"/>
    <property type="match status" value="1"/>
</dbReference>
<dbReference type="InterPro" id="IPR052943">
    <property type="entry name" value="TMTC_O-mannosyl-trnsfr"/>
</dbReference>
<dbReference type="OrthoDB" id="420945at2759"/>
<organism evidence="3 4">
    <name type="scientific">Pseudocohnilembus persalinus</name>
    <name type="common">Ciliate</name>
    <dbReference type="NCBI Taxonomy" id="266149"/>
    <lineage>
        <taxon>Eukaryota</taxon>
        <taxon>Sar</taxon>
        <taxon>Alveolata</taxon>
        <taxon>Ciliophora</taxon>
        <taxon>Intramacronucleata</taxon>
        <taxon>Oligohymenophorea</taxon>
        <taxon>Scuticociliatia</taxon>
        <taxon>Philasterida</taxon>
        <taxon>Pseudocohnilembidae</taxon>
        <taxon>Pseudocohnilembus</taxon>
    </lineage>
</organism>
<proteinExistence type="predicted"/>
<dbReference type="InterPro" id="IPR011990">
    <property type="entry name" value="TPR-like_helical_dom_sf"/>
</dbReference>
<sequence>MESQFVLIQCEKLILLGIKQDESDIIANKNHYLNKQNPKSNEFYKQCIDQLEAEIKKLNEQQEENKLQIQELNYIKAVALCKLAQNYDFKFLADEKYMLAAELLQNLLIPIKQKEKEFYLQNRDFEQKEISQYKEQIENSILKLEEFQQLNNLLLKYFSKFELYNILLRFGSRILSRYLTWKLSLQIQEEEKDQEIISEAKYYQGLFYYDIQDYGKSIPYFEEGIKLNQNNAKILFKLGFAYQDQDLNENAFKTYQKVTQIDPNYGKAYFNLGVMLENDDKMEEAEIYYKKCIEKNKNMTLAYNNLGLIYLDLGKTSEGIKLFEQAIEIDPKYKNPVFNLADLYYKNNDIKKSAQYFEKYLEIEPADYDANYQLGEIYEYLKNYEKAIEQFSKSLYIDGTQTINYIKISDILAKQGKKKEQIGTLVQGCLHFPELIDDIKPQHLQNLVNSLVKIRNISERSYIRLGYECQAVLISKLWQMVQKSELDKKIAQDMMNFENIFQAIEGLCDIWEGIWKYDDFDQDINMEINLIQDLIGCLENHMDIENQLIIQIFRLLSLQFEGSSDTDIIKVVIDNQLAKILANITFNDSYQLGELALILAANMTQLGVEVRDDVIKNKVLQNAINRILSTQEEKYKNYIQYVNATAYYQRVNIENIV</sequence>
<dbReference type="InterPro" id="IPR019734">
    <property type="entry name" value="TPR_rpt"/>
</dbReference>
<keyword evidence="4" id="KW-1185">Reference proteome</keyword>
<feature type="repeat" description="TPR" evidence="1">
    <location>
        <begin position="232"/>
        <end position="265"/>
    </location>
</feature>
<feature type="coiled-coil region" evidence="2">
    <location>
        <begin position="116"/>
        <end position="150"/>
    </location>
</feature>
<accession>A0A0V0QCJ7</accession>